<sequence>MSLEHATSVIFLQKQLGAQDLYAEKVAKDKIVRGELLRTKAAMDNAITSHLALQKAASFPPFMEVQKSMATANKTSSMMRSWASESHTTTSTLTLSKGATTQTAAYKVRDAHRQETTTNIAEFGNAQEYCAVMLKNTGGAHGSTMAAMAEAVSGGLLDLDTRTTQKSFHLTNYKTFLPPRGETHVAWPQATLRSASFHLSKLSEHHKMHDENFHQDLRIRRKDAAAEVTVYILYKRALGNFAVAALGLYLGERIRQVTHDQQQVRDESFISEKRYESQSTQMESSDEFERLQQSRHLITGESYMHEPASTCPAWLSQHLMLAAYCNIALSESLSSLVQFLAVVS</sequence>
<dbReference type="OrthoDB" id="5877978at2759"/>
<dbReference type="AlphaFoldDB" id="A0A3P7ICP7"/>
<reference evidence="1 2" key="1">
    <citation type="submission" date="2018-11" db="EMBL/GenBank/DDBJ databases">
        <authorList>
            <consortium name="Pathogen Informatics"/>
        </authorList>
    </citation>
    <scope>NUCLEOTIDE SEQUENCE [LARGE SCALE GENOMIC DNA]</scope>
</reference>
<name>A0A3P7ICP7_STRVU</name>
<protein>
    <submittedName>
        <fullName evidence="1">Uncharacterized protein</fullName>
    </submittedName>
</protein>
<accession>A0A3P7ICP7</accession>
<evidence type="ECO:0000313" key="2">
    <source>
        <dbReference type="Proteomes" id="UP000270094"/>
    </source>
</evidence>
<proteinExistence type="predicted"/>
<keyword evidence="2" id="KW-1185">Reference proteome</keyword>
<dbReference type="Proteomes" id="UP000270094">
    <property type="component" value="Unassembled WGS sequence"/>
</dbReference>
<organism evidence="1 2">
    <name type="scientific">Strongylus vulgaris</name>
    <name type="common">Blood worm</name>
    <dbReference type="NCBI Taxonomy" id="40348"/>
    <lineage>
        <taxon>Eukaryota</taxon>
        <taxon>Metazoa</taxon>
        <taxon>Ecdysozoa</taxon>
        <taxon>Nematoda</taxon>
        <taxon>Chromadorea</taxon>
        <taxon>Rhabditida</taxon>
        <taxon>Rhabditina</taxon>
        <taxon>Rhabditomorpha</taxon>
        <taxon>Strongyloidea</taxon>
        <taxon>Strongylidae</taxon>
        <taxon>Strongylus</taxon>
    </lineage>
</organism>
<evidence type="ECO:0000313" key="1">
    <source>
        <dbReference type="EMBL" id="VDM71011.1"/>
    </source>
</evidence>
<gene>
    <name evidence="1" type="ORF">SVUK_LOCUS6009</name>
</gene>
<dbReference type="EMBL" id="UYYB01018494">
    <property type="protein sequence ID" value="VDM71011.1"/>
    <property type="molecule type" value="Genomic_DNA"/>
</dbReference>